<dbReference type="STRING" id="1166018.FAES_5095"/>
<keyword evidence="1" id="KW-0732">Signal</keyword>
<reference evidence="2 3" key="1">
    <citation type="journal article" date="2012" name="J. Bacteriol.">
        <title>Genome Sequence of Fibrella aestuarina BUZ 2T, a Filamentous Marine Bacterium.</title>
        <authorList>
            <person name="Filippini M."/>
            <person name="Qi W."/>
            <person name="Blom J."/>
            <person name="Goesmann A."/>
            <person name="Smits T.H."/>
            <person name="Bagheri H.C."/>
        </authorList>
    </citation>
    <scope>NUCLEOTIDE SEQUENCE [LARGE SCALE GENOMIC DNA]</scope>
    <source>
        <strain evidence="3">BUZ 2T</strain>
    </source>
</reference>
<gene>
    <name evidence="2" type="ORF">FAES_5095</name>
</gene>
<keyword evidence="3" id="KW-1185">Reference proteome</keyword>
<evidence type="ECO:0000313" key="2">
    <source>
        <dbReference type="EMBL" id="CCH03094.1"/>
    </source>
</evidence>
<proteinExistence type="predicted"/>
<dbReference type="KEGG" id="fae:FAES_5095"/>
<name>I0KG41_9BACT</name>
<feature type="chain" id="PRO_5003631551" evidence="1">
    <location>
        <begin position="20"/>
        <end position="150"/>
    </location>
</feature>
<feature type="signal peptide" evidence="1">
    <location>
        <begin position="1"/>
        <end position="19"/>
    </location>
</feature>
<dbReference type="Proteomes" id="UP000011058">
    <property type="component" value="Chromosome"/>
</dbReference>
<dbReference type="RefSeq" id="WP_015334193.1">
    <property type="nucleotide sequence ID" value="NC_020054.1"/>
</dbReference>
<evidence type="ECO:0000256" key="1">
    <source>
        <dbReference type="SAM" id="SignalP"/>
    </source>
</evidence>
<dbReference type="EMBL" id="HE796683">
    <property type="protein sequence ID" value="CCH03094.1"/>
    <property type="molecule type" value="Genomic_DNA"/>
</dbReference>
<dbReference type="HOGENOM" id="CLU_1737815_0_0_10"/>
<sequence length="150" mass="15854">MKRGGLLLVALLMTLAANAQVLSFRISGNPTINVSNTADYANGVTLSHNTLQMSLSALSVYSLQVKAAGNLNNGMYSIPVSQVRLRVTNLSGATGGVTLNTAYQTLASFWTLLPAYNVPVTIEYKLAGGQEILRPGGAYTTTLTFLLTAQ</sequence>
<dbReference type="AlphaFoldDB" id="I0KG41"/>
<evidence type="ECO:0000313" key="3">
    <source>
        <dbReference type="Proteomes" id="UP000011058"/>
    </source>
</evidence>
<accession>I0KG41</accession>
<protein>
    <submittedName>
        <fullName evidence="2">Uncharacterized protein</fullName>
    </submittedName>
</protein>
<dbReference type="OrthoDB" id="963064at2"/>
<organism evidence="2 3">
    <name type="scientific">Fibrella aestuarina BUZ 2</name>
    <dbReference type="NCBI Taxonomy" id="1166018"/>
    <lineage>
        <taxon>Bacteria</taxon>
        <taxon>Pseudomonadati</taxon>
        <taxon>Bacteroidota</taxon>
        <taxon>Cytophagia</taxon>
        <taxon>Cytophagales</taxon>
        <taxon>Spirosomataceae</taxon>
        <taxon>Fibrella</taxon>
    </lineage>
</organism>